<protein>
    <submittedName>
        <fullName evidence="5">MarR family transcriptional regulator</fullName>
    </submittedName>
</protein>
<reference evidence="5" key="1">
    <citation type="submission" date="2022-12" db="EMBL/GenBank/DDBJ databases">
        <authorList>
            <person name="Krivoruchko A.V."/>
            <person name="Elkin A."/>
        </authorList>
    </citation>
    <scope>NUCLEOTIDE SEQUENCE</scope>
    <source>
        <strain evidence="5">IEGM 1391</strain>
    </source>
</reference>
<dbReference type="PANTHER" id="PTHR39515">
    <property type="entry name" value="CONSERVED PROTEIN"/>
    <property type="match status" value="1"/>
</dbReference>
<dbReference type="InterPro" id="IPR011991">
    <property type="entry name" value="ArsR-like_HTH"/>
</dbReference>
<comment type="caution">
    <text evidence="5">The sequence shown here is derived from an EMBL/GenBank/DDBJ whole genome shotgun (WGS) entry which is preliminary data.</text>
</comment>
<dbReference type="Proteomes" id="UP001081071">
    <property type="component" value="Unassembled WGS sequence"/>
</dbReference>
<evidence type="ECO:0000256" key="2">
    <source>
        <dbReference type="ARBA" id="ARBA00023125"/>
    </source>
</evidence>
<evidence type="ECO:0000313" key="5">
    <source>
        <dbReference type="EMBL" id="MCZ4518183.1"/>
    </source>
</evidence>
<dbReference type="RefSeq" id="WP_269602886.1">
    <property type="nucleotide sequence ID" value="NZ_JAPWIJ010000002.1"/>
</dbReference>
<dbReference type="InterPro" id="IPR036390">
    <property type="entry name" value="WH_DNA-bd_sf"/>
</dbReference>
<dbReference type="PROSITE" id="PS01117">
    <property type="entry name" value="HTH_MARR_1"/>
    <property type="match status" value="1"/>
</dbReference>
<keyword evidence="6" id="KW-1185">Reference proteome</keyword>
<dbReference type="PANTHER" id="PTHR39515:SF2">
    <property type="entry name" value="HTH-TYPE TRANSCRIPTIONAL REGULATOR RV0880"/>
    <property type="match status" value="1"/>
</dbReference>
<dbReference type="Pfam" id="PF01047">
    <property type="entry name" value="MarR"/>
    <property type="match status" value="1"/>
</dbReference>
<dbReference type="Gene3D" id="1.10.10.10">
    <property type="entry name" value="Winged helix-like DNA-binding domain superfamily/Winged helix DNA-binding domain"/>
    <property type="match status" value="1"/>
</dbReference>
<dbReference type="InterPro" id="IPR023187">
    <property type="entry name" value="Tscrpt_reg_MarR-type_CS"/>
</dbReference>
<dbReference type="PROSITE" id="PS50995">
    <property type="entry name" value="HTH_MARR_2"/>
    <property type="match status" value="1"/>
</dbReference>
<dbReference type="SMART" id="SM00347">
    <property type="entry name" value="HTH_MARR"/>
    <property type="match status" value="1"/>
</dbReference>
<keyword evidence="2" id="KW-0238">DNA-binding</keyword>
<sequence>MSDLPDTGLARDLSVSAMRLNRRLRLRHSSDRLPVAQLSILTTLLREGPMTTGELAARERIKPPSVSRSSHTLVEAGLISRAPHPTDGRQVVLQLTDTGTAAAREEVASREIALAEQLEDLTPQERETLAAAASILTEIVEQVD</sequence>
<feature type="domain" description="HTH marR-type" evidence="4">
    <location>
        <begin position="6"/>
        <end position="138"/>
    </location>
</feature>
<keyword evidence="1" id="KW-0805">Transcription regulation</keyword>
<keyword evidence="3" id="KW-0804">Transcription</keyword>
<dbReference type="InterPro" id="IPR036388">
    <property type="entry name" value="WH-like_DNA-bd_sf"/>
</dbReference>
<accession>A0ABT4MB46</accession>
<evidence type="ECO:0000313" key="6">
    <source>
        <dbReference type="Proteomes" id="UP001081071"/>
    </source>
</evidence>
<dbReference type="EMBL" id="JAPWIJ010000002">
    <property type="protein sequence ID" value="MCZ4518183.1"/>
    <property type="molecule type" value="Genomic_DNA"/>
</dbReference>
<evidence type="ECO:0000256" key="3">
    <source>
        <dbReference type="ARBA" id="ARBA00023163"/>
    </source>
</evidence>
<dbReference type="InterPro" id="IPR000835">
    <property type="entry name" value="HTH_MarR-typ"/>
</dbReference>
<evidence type="ECO:0000256" key="1">
    <source>
        <dbReference type="ARBA" id="ARBA00023015"/>
    </source>
</evidence>
<organism evidence="5 6">
    <name type="scientific">Rhodococcus ruber</name>
    <dbReference type="NCBI Taxonomy" id="1830"/>
    <lineage>
        <taxon>Bacteria</taxon>
        <taxon>Bacillati</taxon>
        <taxon>Actinomycetota</taxon>
        <taxon>Actinomycetes</taxon>
        <taxon>Mycobacteriales</taxon>
        <taxon>Nocardiaceae</taxon>
        <taxon>Rhodococcus</taxon>
    </lineage>
</organism>
<dbReference type="InterPro" id="IPR052526">
    <property type="entry name" value="HTH-type_Bedaq_tolerance"/>
</dbReference>
<dbReference type="SUPFAM" id="SSF46785">
    <property type="entry name" value="Winged helix' DNA-binding domain"/>
    <property type="match status" value="1"/>
</dbReference>
<gene>
    <name evidence="5" type="ORF">O4220_06605</name>
</gene>
<evidence type="ECO:0000259" key="4">
    <source>
        <dbReference type="PROSITE" id="PS50995"/>
    </source>
</evidence>
<name>A0ABT4MB46_9NOCA</name>
<dbReference type="CDD" id="cd00090">
    <property type="entry name" value="HTH_ARSR"/>
    <property type="match status" value="1"/>
</dbReference>
<proteinExistence type="predicted"/>